<keyword evidence="1" id="KW-0479">Metal-binding</keyword>
<accession>A0ABX1G9U6</accession>
<proteinExistence type="predicted"/>
<keyword evidence="3" id="KW-1185">Reference proteome</keyword>
<dbReference type="Proteomes" id="UP000765845">
    <property type="component" value="Unassembled WGS sequence"/>
</dbReference>
<gene>
    <name evidence="2" type="ORF">HCU74_00760</name>
</gene>
<dbReference type="SUPFAM" id="SSF51621">
    <property type="entry name" value="Phosphoenolpyruvate/pyruvate domain"/>
    <property type="match status" value="1"/>
</dbReference>
<dbReference type="CDD" id="cd00377">
    <property type="entry name" value="ICL_PEPM"/>
    <property type="match status" value="1"/>
</dbReference>
<dbReference type="RefSeq" id="WP_168448489.1">
    <property type="nucleotide sequence ID" value="NZ_JAAWWK010000001.1"/>
</dbReference>
<dbReference type="EMBL" id="JAAWWK010000001">
    <property type="protein sequence ID" value="NKI15936.1"/>
    <property type="molecule type" value="Genomic_DNA"/>
</dbReference>
<evidence type="ECO:0000256" key="1">
    <source>
        <dbReference type="ARBA" id="ARBA00022723"/>
    </source>
</evidence>
<sequence>MMKNTTKLRNLLKQNRITPTAGVHDPLGARILQDEGFELAYMSGNGTTAAKLGMADIGYITMREMVDHARNIVNVLDIPLICDSDTGFGSADSIVRTVREWEGAGVAGIHIEDQTPTKRCGAMKGVQLVDIDEAVARIRTAVNAKRDPDFVIIARTDAISVVGIDEAIKRAHAFYEAGADMVYIENFQSREQMEIVGREFKDIPIMVDSLEAWPWTLIPYEELGEMGFNISFHCLSSTFAYTKALKEVFSTIKSQGTTKGITDKMVDLHEYERLLGIDETSLKREN</sequence>
<dbReference type="Gene3D" id="3.20.20.60">
    <property type="entry name" value="Phosphoenolpyruvate-binding domains"/>
    <property type="match status" value="1"/>
</dbReference>
<reference evidence="2 3" key="1">
    <citation type="submission" date="2020-04" db="EMBL/GenBank/DDBJ databases">
        <authorList>
            <person name="Yoon J."/>
        </authorList>
    </citation>
    <scope>NUCLEOTIDE SEQUENCE [LARGE SCALE GENOMIC DNA]</scope>
    <source>
        <strain evidence="2 3">KMU-166</strain>
    </source>
</reference>
<dbReference type="InterPro" id="IPR040442">
    <property type="entry name" value="Pyrv_kinase-like_dom_sf"/>
</dbReference>
<dbReference type="PANTHER" id="PTHR42905">
    <property type="entry name" value="PHOSPHOENOLPYRUVATE CARBOXYLASE"/>
    <property type="match status" value="1"/>
</dbReference>
<evidence type="ECO:0000313" key="2">
    <source>
        <dbReference type="EMBL" id="NKI15936.1"/>
    </source>
</evidence>
<dbReference type="Pfam" id="PF13714">
    <property type="entry name" value="PEP_mutase"/>
    <property type="match status" value="1"/>
</dbReference>
<evidence type="ECO:0000313" key="3">
    <source>
        <dbReference type="Proteomes" id="UP000765845"/>
    </source>
</evidence>
<dbReference type="InterPro" id="IPR039556">
    <property type="entry name" value="ICL/PEPM"/>
</dbReference>
<dbReference type="InterPro" id="IPR015813">
    <property type="entry name" value="Pyrv/PenolPyrv_kinase-like_dom"/>
</dbReference>
<comment type="caution">
    <text evidence="2">The sequence shown here is derived from an EMBL/GenBank/DDBJ whole genome shotgun (WGS) entry which is preliminary data.</text>
</comment>
<name>A0ABX1G9U6_9GAMM</name>
<dbReference type="PANTHER" id="PTHR42905:SF5">
    <property type="entry name" value="CARBOXYVINYL-CARBOXYPHOSPHONATE PHOSPHORYLMUTASE, CHLOROPLASTIC"/>
    <property type="match status" value="1"/>
</dbReference>
<organism evidence="2 3">
    <name type="scientific">Spongiibacter thalassae</name>
    <dbReference type="NCBI Taxonomy" id="2721624"/>
    <lineage>
        <taxon>Bacteria</taxon>
        <taxon>Pseudomonadati</taxon>
        <taxon>Pseudomonadota</taxon>
        <taxon>Gammaproteobacteria</taxon>
        <taxon>Cellvibrionales</taxon>
        <taxon>Spongiibacteraceae</taxon>
        <taxon>Spongiibacter</taxon>
    </lineage>
</organism>
<protein>
    <submittedName>
        <fullName evidence="2">Oxaloacetate decarboxylase</fullName>
    </submittedName>
</protein>